<keyword evidence="7 10" id="KW-0378">Hydrolase</keyword>
<dbReference type="PROSITE" id="PS01032">
    <property type="entry name" value="PPM_1"/>
    <property type="match status" value="1"/>
</dbReference>
<evidence type="ECO:0000256" key="11">
    <source>
        <dbReference type="SAM" id="MobiDB-lite"/>
    </source>
</evidence>
<comment type="cofactor">
    <cofactor evidence="2">
        <name>Mg(2+)</name>
        <dbReference type="ChEBI" id="CHEBI:18420"/>
    </cofactor>
</comment>
<dbReference type="EC" id="3.1.3.16" evidence="5"/>
<dbReference type="Pfam" id="PF00481">
    <property type="entry name" value="PP2C"/>
    <property type="match status" value="2"/>
</dbReference>
<keyword evidence="14" id="KW-1185">Reference proteome</keyword>
<dbReference type="InterPro" id="IPR015655">
    <property type="entry name" value="PP2C"/>
</dbReference>
<reference evidence="13 14" key="1">
    <citation type="submission" date="2024-10" db="EMBL/GenBank/DDBJ databases">
        <title>Updated reference genomes for cyclostephanoid diatoms.</title>
        <authorList>
            <person name="Roberts W.R."/>
            <person name="Alverson A.J."/>
        </authorList>
    </citation>
    <scope>NUCLEOTIDE SEQUENCE [LARGE SCALE GENOMIC DNA]</scope>
    <source>
        <strain evidence="13 14">AJA228-03</strain>
    </source>
</reference>
<evidence type="ECO:0000256" key="7">
    <source>
        <dbReference type="ARBA" id="ARBA00022801"/>
    </source>
</evidence>
<dbReference type="Proteomes" id="UP001530377">
    <property type="component" value="Unassembled WGS sequence"/>
</dbReference>
<gene>
    <name evidence="13" type="ORF">ACHAXA_004406</name>
</gene>
<name>A0ABD3RF74_9STRA</name>
<evidence type="ECO:0000256" key="6">
    <source>
        <dbReference type="ARBA" id="ARBA00022723"/>
    </source>
</evidence>
<feature type="compositionally biased region" description="Polar residues" evidence="11">
    <location>
        <begin position="472"/>
        <end position="491"/>
    </location>
</feature>
<evidence type="ECO:0000313" key="13">
    <source>
        <dbReference type="EMBL" id="KAL3811498.1"/>
    </source>
</evidence>
<comment type="subcellular location">
    <subcellularLocation>
        <location evidence="3">Membrane</location>
        <topology evidence="3">Peripheral membrane protein</topology>
    </subcellularLocation>
</comment>
<keyword evidence="8 10" id="KW-0904">Protein phosphatase</keyword>
<dbReference type="CDD" id="cd00143">
    <property type="entry name" value="PP2Cc"/>
    <property type="match status" value="1"/>
</dbReference>
<evidence type="ECO:0000259" key="12">
    <source>
        <dbReference type="PROSITE" id="PS51746"/>
    </source>
</evidence>
<organism evidence="13 14">
    <name type="scientific">Cyclostephanos tholiformis</name>
    <dbReference type="NCBI Taxonomy" id="382380"/>
    <lineage>
        <taxon>Eukaryota</taxon>
        <taxon>Sar</taxon>
        <taxon>Stramenopiles</taxon>
        <taxon>Ochrophyta</taxon>
        <taxon>Bacillariophyta</taxon>
        <taxon>Coscinodiscophyceae</taxon>
        <taxon>Thalassiosirophycidae</taxon>
        <taxon>Stephanodiscales</taxon>
        <taxon>Stephanodiscaceae</taxon>
        <taxon>Cyclostephanos</taxon>
    </lineage>
</organism>
<evidence type="ECO:0000256" key="4">
    <source>
        <dbReference type="ARBA" id="ARBA00006702"/>
    </source>
</evidence>
<dbReference type="AlphaFoldDB" id="A0ABD3RF74"/>
<dbReference type="InterPro" id="IPR000222">
    <property type="entry name" value="PP2C_BS"/>
</dbReference>
<dbReference type="EMBL" id="JALLPB020000257">
    <property type="protein sequence ID" value="KAL3811498.1"/>
    <property type="molecule type" value="Genomic_DNA"/>
</dbReference>
<sequence length="522" mass="58012">MGNNNVCDAPLGSGRGGGSNEKPCVKNIRKPCVSSFLQEPVMIKVTERGEADVTIVQSPSIDREGHARNANNKLRYAVSEMQGWRSYMEDEHALNPNLASNRQQAMLLKDHHLFAVFDGHGGDFASKFCCTHLVSTLTEQKDWQSYLTLSNEGDGSRESVRGLALLKSALTSTFLELDTKLMDAQRNVRLGQLSKLETLVKTLHLEMAFEKAIFQCGTQDHDRIMNFERRLPSTLPAGINLERSGSTGVVVLVTPSHIVCANAGDSRAILSKKNAVLPLSFDHKPHNDVELTRVEKVGGFVRAGRVDGDLAVSRSFGDFGYKNCSTKESGDSSNEPKDHRVTAHPDILVYAREPMNDEFLVLACDGIWDRLTNKDCSDLIRSLVNHEGETDVGLICEEVIDTALELDSRDNMTCCIVMFPRDTTPVMDHLTTSPSTQRGVVKRRLDREKIWGKHSSPALRCQIRCDERRMKNQQSLAPQQAKTPTCQSSKATGKKHKASYSALQRNDISRSSKSPKLIKKYL</sequence>
<feature type="domain" description="PPM-type phosphatase" evidence="12">
    <location>
        <begin position="75"/>
        <end position="419"/>
    </location>
</feature>
<dbReference type="InterPro" id="IPR001932">
    <property type="entry name" value="PPM-type_phosphatase-like_dom"/>
</dbReference>
<dbReference type="GO" id="GO:0016020">
    <property type="term" value="C:membrane"/>
    <property type="evidence" value="ECO:0007669"/>
    <property type="project" value="UniProtKB-SubCell"/>
</dbReference>
<evidence type="ECO:0000256" key="9">
    <source>
        <dbReference type="ARBA" id="ARBA00023211"/>
    </source>
</evidence>
<evidence type="ECO:0000256" key="5">
    <source>
        <dbReference type="ARBA" id="ARBA00013081"/>
    </source>
</evidence>
<evidence type="ECO:0000256" key="1">
    <source>
        <dbReference type="ARBA" id="ARBA00001936"/>
    </source>
</evidence>
<comment type="similarity">
    <text evidence="4 10">Belongs to the PP2C family.</text>
</comment>
<evidence type="ECO:0000313" key="14">
    <source>
        <dbReference type="Proteomes" id="UP001530377"/>
    </source>
</evidence>
<dbReference type="Gene3D" id="3.60.40.10">
    <property type="entry name" value="PPM-type phosphatase domain"/>
    <property type="match status" value="1"/>
</dbReference>
<feature type="region of interest" description="Disordered" evidence="11">
    <location>
        <begin position="1"/>
        <end position="22"/>
    </location>
</feature>
<dbReference type="SUPFAM" id="SSF81606">
    <property type="entry name" value="PP2C-like"/>
    <property type="match status" value="1"/>
</dbReference>
<accession>A0ABD3RF74</accession>
<keyword evidence="9" id="KW-0464">Manganese</keyword>
<dbReference type="PANTHER" id="PTHR13832">
    <property type="entry name" value="PROTEIN PHOSPHATASE 2C"/>
    <property type="match status" value="1"/>
</dbReference>
<dbReference type="PANTHER" id="PTHR13832:SF565">
    <property type="entry name" value="AT28366P-RELATED"/>
    <property type="match status" value="1"/>
</dbReference>
<comment type="cofactor">
    <cofactor evidence="1">
        <name>Mn(2+)</name>
        <dbReference type="ChEBI" id="CHEBI:29035"/>
    </cofactor>
</comment>
<feature type="region of interest" description="Disordered" evidence="11">
    <location>
        <begin position="472"/>
        <end position="522"/>
    </location>
</feature>
<evidence type="ECO:0000256" key="8">
    <source>
        <dbReference type="ARBA" id="ARBA00022912"/>
    </source>
</evidence>
<comment type="caution">
    <text evidence="13">The sequence shown here is derived from an EMBL/GenBank/DDBJ whole genome shotgun (WGS) entry which is preliminary data.</text>
</comment>
<keyword evidence="6" id="KW-0479">Metal-binding</keyword>
<feature type="compositionally biased region" description="Polar residues" evidence="11">
    <location>
        <begin position="501"/>
        <end position="514"/>
    </location>
</feature>
<proteinExistence type="inferred from homology"/>
<evidence type="ECO:0000256" key="10">
    <source>
        <dbReference type="RuleBase" id="RU003465"/>
    </source>
</evidence>
<evidence type="ECO:0000256" key="2">
    <source>
        <dbReference type="ARBA" id="ARBA00001946"/>
    </source>
</evidence>
<dbReference type="GO" id="GO:0046872">
    <property type="term" value="F:metal ion binding"/>
    <property type="evidence" value="ECO:0007669"/>
    <property type="project" value="UniProtKB-KW"/>
</dbReference>
<dbReference type="PROSITE" id="PS51746">
    <property type="entry name" value="PPM_2"/>
    <property type="match status" value="1"/>
</dbReference>
<dbReference type="SMART" id="SM00332">
    <property type="entry name" value="PP2Cc"/>
    <property type="match status" value="1"/>
</dbReference>
<evidence type="ECO:0000256" key="3">
    <source>
        <dbReference type="ARBA" id="ARBA00004170"/>
    </source>
</evidence>
<protein>
    <recommendedName>
        <fullName evidence="5">protein-serine/threonine phosphatase</fullName>
        <ecNumber evidence="5">3.1.3.16</ecNumber>
    </recommendedName>
</protein>
<dbReference type="InterPro" id="IPR036457">
    <property type="entry name" value="PPM-type-like_dom_sf"/>
</dbReference>
<dbReference type="GO" id="GO:0004722">
    <property type="term" value="F:protein serine/threonine phosphatase activity"/>
    <property type="evidence" value="ECO:0007669"/>
    <property type="project" value="UniProtKB-EC"/>
</dbReference>